<reference evidence="2 3" key="1">
    <citation type="submission" date="2023-07" db="EMBL/GenBank/DDBJ databases">
        <title>Genomic Encyclopedia of Type Strains, Phase IV (KMG-IV): sequencing the most valuable type-strain genomes for metagenomic binning, comparative biology and taxonomic classification.</title>
        <authorList>
            <person name="Goeker M."/>
        </authorList>
    </citation>
    <scope>NUCLEOTIDE SEQUENCE [LARGE SCALE GENOMIC DNA]</scope>
    <source>
        <strain evidence="2 3">DSM 29005</strain>
    </source>
</reference>
<evidence type="ECO:0000313" key="2">
    <source>
        <dbReference type="EMBL" id="MDQ0230062.1"/>
    </source>
</evidence>
<name>A0ABT9ZDY4_9BACI</name>
<keyword evidence="3" id="KW-1185">Reference proteome</keyword>
<dbReference type="InterPro" id="IPR038454">
    <property type="entry name" value="DnaA_N_sf"/>
</dbReference>
<proteinExistence type="predicted"/>
<dbReference type="EMBL" id="JAUSUD010000004">
    <property type="protein sequence ID" value="MDQ0230062.1"/>
    <property type="molecule type" value="Genomic_DNA"/>
</dbReference>
<protein>
    <recommendedName>
        <fullName evidence="1">DnaA N-terminal domain-containing protein</fullName>
    </recommendedName>
</protein>
<comment type="caution">
    <text evidence="2">The sequence shown here is derived from an EMBL/GenBank/DDBJ whole genome shotgun (WGS) entry which is preliminary data.</text>
</comment>
<dbReference type="InterPro" id="IPR024633">
    <property type="entry name" value="DnaA_N_dom"/>
</dbReference>
<sequence>MTSTLNNDDKQQVWDYVVARIEEYGYGPKETLDMMMHFITGNDFRTIGKETEADLRQLAYKQEIIDYLSKQNINNGLKAENLLYPSNDNSSYVELKENDIKTILRSFEQSVWEMKSYEEFKRLLKHLKFEDDDYYLVTENLFNPPITDMKERASYIAKTYRKLAYQYLSYLQKNVEVNKDSINILSNKEITDDKTSVKTININEAYQAKLWSEVKEKISKKISKPSYETWILNTEVKIDDDLLYVIAPNEFSRDWLESRYKSLIFDTLRETAGQTFEVEMITINTPLYLIDDEYTSPRSEHRHKNMSKSIHKGDLEELLNKISEIKKDMYAFKRKTNKKMDDILELVNNKV</sequence>
<evidence type="ECO:0000259" key="1">
    <source>
        <dbReference type="Pfam" id="PF11638"/>
    </source>
</evidence>
<gene>
    <name evidence="2" type="ORF">J2S19_001314</name>
</gene>
<dbReference type="RefSeq" id="WP_370875072.1">
    <property type="nucleotide sequence ID" value="NZ_JAUSUD010000004.1"/>
</dbReference>
<dbReference type="Proteomes" id="UP001234495">
    <property type="component" value="Unassembled WGS sequence"/>
</dbReference>
<dbReference type="Pfam" id="PF11638">
    <property type="entry name" value="DnaA_N"/>
    <property type="match status" value="1"/>
</dbReference>
<organism evidence="2 3">
    <name type="scientific">Metabacillus malikii</name>
    <dbReference type="NCBI Taxonomy" id="1504265"/>
    <lineage>
        <taxon>Bacteria</taxon>
        <taxon>Bacillati</taxon>
        <taxon>Bacillota</taxon>
        <taxon>Bacilli</taxon>
        <taxon>Bacillales</taxon>
        <taxon>Bacillaceae</taxon>
        <taxon>Metabacillus</taxon>
    </lineage>
</organism>
<feature type="domain" description="DnaA N-terminal" evidence="1">
    <location>
        <begin position="209"/>
        <end position="268"/>
    </location>
</feature>
<evidence type="ECO:0000313" key="3">
    <source>
        <dbReference type="Proteomes" id="UP001234495"/>
    </source>
</evidence>
<accession>A0ABT9ZDY4</accession>
<dbReference type="Gene3D" id="3.30.300.180">
    <property type="match status" value="1"/>
</dbReference>